<reference evidence="3 4" key="1">
    <citation type="journal article" date="2019" name="Sci. Rep.">
        <title>A high-quality genome of Eragrostis curvula grass provides insights into Poaceae evolution and supports new strategies to enhance forage quality.</title>
        <authorList>
            <person name="Carballo J."/>
            <person name="Santos B.A.C.M."/>
            <person name="Zappacosta D."/>
            <person name="Garbus I."/>
            <person name="Selva J.P."/>
            <person name="Gallo C.A."/>
            <person name="Diaz A."/>
            <person name="Albertini E."/>
            <person name="Caccamo M."/>
            <person name="Echenique V."/>
        </authorList>
    </citation>
    <scope>NUCLEOTIDE SEQUENCE [LARGE SCALE GENOMIC DNA]</scope>
    <source>
        <strain evidence="4">cv. Victoria</strain>
        <tissue evidence="3">Leaf</tissue>
    </source>
</reference>
<dbReference type="Proteomes" id="UP000324897">
    <property type="component" value="Chromosome 5"/>
</dbReference>
<dbReference type="Gramene" id="TVU45989">
    <property type="protein sequence ID" value="TVU45989"/>
    <property type="gene ID" value="EJB05_05500"/>
</dbReference>
<evidence type="ECO:0000259" key="2">
    <source>
        <dbReference type="Pfam" id="PF04043"/>
    </source>
</evidence>
<evidence type="ECO:0000313" key="4">
    <source>
        <dbReference type="Proteomes" id="UP000324897"/>
    </source>
</evidence>
<dbReference type="OrthoDB" id="684246at2759"/>
<dbReference type="AlphaFoldDB" id="A0A5J9WCD1"/>
<feature type="non-terminal residue" evidence="3">
    <location>
        <position position="1"/>
    </location>
</feature>
<proteinExistence type="predicted"/>
<feature type="chain" id="PRO_5023881054" description="Pectinesterase inhibitor domain-containing protein" evidence="1">
    <location>
        <begin position="20"/>
        <end position="210"/>
    </location>
</feature>
<dbReference type="GO" id="GO:0004857">
    <property type="term" value="F:enzyme inhibitor activity"/>
    <property type="evidence" value="ECO:0007669"/>
    <property type="project" value="InterPro"/>
</dbReference>
<evidence type="ECO:0000256" key="1">
    <source>
        <dbReference type="SAM" id="SignalP"/>
    </source>
</evidence>
<feature type="domain" description="Pectinesterase inhibitor" evidence="2">
    <location>
        <begin position="43"/>
        <end position="180"/>
    </location>
</feature>
<evidence type="ECO:0000313" key="3">
    <source>
        <dbReference type="EMBL" id="TVU45989.1"/>
    </source>
</evidence>
<dbReference type="SUPFAM" id="SSF101148">
    <property type="entry name" value="Plant invertase/pectin methylesterase inhibitor"/>
    <property type="match status" value="1"/>
</dbReference>
<keyword evidence="4" id="KW-1185">Reference proteome</keyword>
<dbReference type="Pfam" id="PF04043">
    <property type="entry name" value="PMEI"/>
    <property type="match status" value="1"/>
</dbReference>
<dbReference type="InterPro" id="IPR006501">
    <property type="entry name" value="Pectinesterase_inhib_dom"/>
</dbReference>
<dbReference type="InterPro" id="IPR035513">
    <property type="entry name" value="Invertase/methylesterase_inhib"/>
</dbReference>
<keyword evidence="1" id="KW-0732">Signal</keyword>
<accession>A0A5J9WCD1</accession>
<sequence length="210" mass="22086">MASSCFLLPLLVLATSTAAVATMESQMARAPAPGPSSSAAVSFLHASCAAVEPADTCYNLLLPYADSFHGSLARVARTSAGLAAGQQHALSDELARLKLRGTGAGRVPDMILADCFNLVQSSDMFANETLGRLDNLVAGMKSKKDFESQKFLAQDWLSASGSGLVDWLDWFHGAGDTAASSPMVREVMAGCTSVFPYMEVALGLTNNIQF</sequence>
<comment type="caution">
    <text evidence="3">The sequence shown here is derived from an EMBL/GenBank/DDBJ whole genome shotgun (WGS) entry which is preliminary data.</text>
</comment>
<organism evidence="3 4">
    <name type="scientific">Eragrostis curvula</name>
    <name type="common">weeping love grass</name>
    <dbReference type="NCBI Taxonomy" id="38414"/>
    <lineage>
        <taxon>Eukaryota</taxon>
        <taxon>Viridiplantae</taxon>
        <taxon>Streptophyta</taxon>
        <taxon>Embryophyta</taxon>
        <taxon>Tracheophyta</taxon>
        <taxon>Spermatophyta</taxon>
        <taxon>Magnoliopsida</taxon>
        <taxon>Liliopsida</taxon>
        <taxon>Poales</taxon>
        <taxon>Poaceae</taxon>
        <taxon>PACMAD clade</taxon>
        <taxon>Chloridoideae</taxon>
        <taxon>Eragrostideae</taxon>
        <taxon>Eragrostidinae</taxon>
        <taxon>Eragrostis</taxon>
    </lineage>
</organism>
<dbReference type="Gene3D" id="1.20.140.40">
    <property type="entry name" value="Invertase/pectin methylesterase inhibitor family protein"/>
    <property type="match status" value="1"/>
</dbReference>
<protein>
    <recommendedName>
        <fullName evidence="2">Pectinesterase inhibitor domain-containing protein</fullName>
    </recommendedName>
</protein>
<gene>
    <name evidence="3" type="ORF">EJB05_05500</name>
</gene>
<dbReference type="EMBL" id="RWGY01000004">
    <property type="protein sequence ID" value="TVU45989.1"/>
    <property type="molecule type" value="Genomic_DNA"/>
</dbReference>
<feature type="signal peptide" evidence="1">
    <location>
        <begin position="1"/>
        <end position="19"/>
    </location>
</feature>
<name>A0A5J9WCD1_9POAL</name>